<accession>B0TGQ2</accession>
<evidence type="ECO:0000313" key="1">
    <source>
        <dbReference type="EMBL" id="ABZ84663.1"/>
    </source>
</evidence>
<dbReference type="KEGG" id="hmo:HM1_2106"/>
<sequence length="40" mass="4486">MVRQSPRGMHREAFLRTFCRQPVGKASAEGRAIDRAIDNG</sequence>
<evidence type="ECO:0000313" key="2">
    <source>
        <dbReference type="Proteomes" id="UP000008550"/>
    </source>
</evidence>
<dbReference type="EMBL" id="CP000930">
    <property type="protein sequence ID" value="ABZ84663.1"/>
    <property type="molecule type" value="Genomic_DNA"/>
</dbReference>
<protein>
    <submittedName>
        <fullName evidence="1">Uncharacterized protein</fullName>
    </submittedName>
</protein>
<dbReference type="HOGENOM" id="CLU_3290631_0_0_9"/>
<name>B0TGQ2_HELMI</name>
<gene>
    <name evidence="1" type="ORF">HM1_2106</name>
</gene>
<dbReference type="AlphaFoldDB" id="B0TGQ2"/>
<keyword evidence="2" id="KW-1185">Reference proteome</keyword>
<reference evidence="1 2" key="1">
    <citation type="journal article" date="2008" name="J. Bacteriol.">
        <title>The genome of Heliobacterium modesticaldum, a phototrophic representative of the Firmicutes containing the simplest photosynthetic apparatus.</title>
        <authorList>
            <person name="Sattley W.M."/>
            <person name="Madigan M.T."/>
            <person name="Swingley W.D."/>
            <person name="Cheung P.C."/>
            <person name="Clocksin K.M."/>
            <person name="Conrad A.L."/>
            <person name="Dejesa L.C."/>
            <person name="Honchak B.M."/>
            <person name="Jung D.O."/>
            <person name="Karbach L.E."/>
            <person name="Kurdoglu A."/>
            <person name="Lahiri S."/>
            <person name="Mastrian S.D."/>
            <person name="Page L.E."/>
            <person name="Taylor H.L."/>
            <person name="Wang Z.T."/>
            <person name="Raymond J."/>
            <person name="Chen M."/>
            <person name="Blankenship R.E."/>
            <person name="Touchman J.W."/>
        </authorList>
    </citation>
    <scope>NUCLEOTIDE SEQUENCE [LARGE SCALE GENOMIC DNA]</scope>
    <source>
        <strain evidence="2">ATCC 51547 / Ice1</strain>
    </source>
</reference>
<dbReference type="Proteomes" id="UP000008550">
    <property type="component" value="Chromosome"/>
</dbReference>
<proteinExistence type="predicted"/>
<organism evidence="1 2">
    <name type="scientific">Heliobacterium modesticaldum (strain ATCC 51547 / Ice1)</name>
    <dbReference type="NCBI Taxonomy" id="498761"/>
    <lineage>
        <taxon>Bacteria</taxon>
        <taxon>Bacillati</taxon>
        <taxon>Bacillota</taxon>
        <taxon>Clostridia</taxon>
        <taxon>Eubacteriales</taxon>
        <taxon>Heliobacteriaceae</taxon>
        <taxon>Heliomicrobium</taxon>
    </lineage>
</organism>